<dbReference type="Proteomes" id="UP000254866">
    <property type="component" value="Unassembled WGS sequence"/>
</dbReference>
<comment type="caution">
    <text evidence="3">The sequence shown here is derived from an EMBL/GenBank/DDBJ whole genome shotgun (WGS) entry which is preliminary data.</text>
</comment>
<reference evidence="3 4" key="1">
    <citation type="journal article" date="2018" name="IMA Fungus">
        <title>IMA Genome-F 9: Draft genome sequence of Annulohypoxylon stygium, Aspergillus mulundensis, Berkeleyomyces basicola (syn. Thielaviopsis basicola), Ceratocystis smalleyi, two Cercospora beticola strains, Coleophoma cylindrospora, Fusarium fracticaudum, Phialophora cf. hyalina, and Morchella septimelata.</title>
        <authorList>
            <person name="Wingfield B.D."/>
            <person name="Bills G.F."/>
            <person name="Dong Y."/>
            <person name="Huang W."/>
            <person name="Nel W.J."/>
            <person name="Swalarsk-Parry B.S."/>
            <person name="Vaghefi N."/>
            <person name="Wilken P.M."/>
            <person name="An Z."/>
            <person name="de Beer Z.W."/>
            <person name="De Vos L."/>
            <person name="Chen L."/>
            <person name="Duong T.A."/>
            <person name="Gao Y."/>
            <person name="Hammerbacher A."/>
            <person name="Kikkert J.R."/>
            <person name="Li Y."/>
            <person name="Li H."/>
            <person name="Li K."/>
            <person name="Li Q."/>
            <person name="Liu X."/>
            <person name="Ma X."/>
            <person name="Naidoo K."/>
            <person name="Pethybridge S.J."/>
            <person name="Sun J."/>
            <person name="Steenkamp E.T."/>
            <person name="van der Nest M.A."/>
            <person name="van Wyk S."/>
            <person name="Wingfield M.J."/>
            <person name="Xiong C."/>
            <person name="Yue Q."/>
            <person name="Zhang X."/>
        </authorList>
    </citation>
    <scope>NUCLEOTIDE SEQUENCE [LARGE SCALE GENOMIC DNA]</scope>
    <source>
        <strain evidence="3 4">BP 5553</strain>
    </source>
</reference>
<evidence type="ECO:0000256" key="2">
    <source>
        <dbReference type="ARBA" id="ARBA00023002"/>
    </source>
</evidence>
<dbReference type="SUPFAM" id="SSF51735">
    <property type="entry name" value="NAD(P)-binding Rossmann-fold domains"/>
    <property type="match status" value="1"/>
</dbReference>
<dbReference type="InterPro" id="IPR002347">
    <property type="entry name" value="SDR_fam"/>
</dbReference>
<gene>
    <name evidence="3" type="ORF">BP5553_10681</name>
</gene>
<keyword evidence="2" id="KW-0560">Oxidoreductase</keyword>
<dbReference type="RefSeq" id="XP_031864573.1">
    <property type="nucleotide sequence ID" value="XM_032019304.1"/>
</dbReference>
<dbReference type="OrthoDB" id="5371740at2759"/>
<keyword evidence="4" id="KW-1185">Reference proteome</keyword>
<evidence type="ECO:0000313" key="3">
    <source>
        <dbReference type="EMBL" id="RDL29816.1"/>
    </source>
</evidence>
<dbReference type="PANTHER" id="PTHR43180">
    <property type="entry name" value="3-OXOACYL-(ACYL-CARRIER-PROTEIN) REDUCTASE (AFU_ORTHOLOGUE AFUA_6G11210)"/>
    <property type="match status" value="1"/>
</dbReference>
<dbReference type="Pfam" id="PF00106">
    <property type="entry name" value="adh_short"/>
    <property type="match status" value="1"/>
</dbReference>
<dbReference type="GO" id="GO:0016491">
    <property type="term" value="F:oxidoreductase activity"/>
    <property type="evidence" value="ECO:0007669"/>
    <property type="project" value="UniProtKB-KW"/>
</dbReference>
<name>A0A370T8R5_9HELO</name>
<dbReference type="AlphaFoldDB" id="A0A370T8R5"/>
<dbReference type="PANTHER" id="PTHR43180:SF31">
    <property type="entry name" value="CHAIN DEHYDROGENASE_REDUCTASE, PUTATIVE (AFU_ORTHOLOGUE AFUA_2G16570)-RELATED"/>
    <property type="match status" value="1"/>
</dbReference>
<evidence type="ECO:0000256" key="1">
    <source>
        <dbReference type="ARBA" id="ARBA00006484"/>
    </source>
</evidence>
<dbReference type="STRING" id="2656787.A0A370T8R5"/>
<dbReference type="GeneID" id="43603530"/>
<proteinExistence type="inferred from homology"/>
<protein>
    <recommendedName>
        <fullName evidence="5">NAD(P)-binding protein</fullName>
    </recommendedName>
</protein>
<comment type="similarity">
    <text evidence="1">Belongs to the short-chain dehydrogenases/reductases (SDR) family.</text>
</comment>
<sequence>MTTRFYKNGGPIDHLASIDLSAVKNGYHFRGSIYVKCNTSSWDDQVAMFETAIAKSPTHKIDIVIANAGVYGPDILDGIENDKPTKPNVGLFDVNLFGVIYTTNLAAFYFHKQEGAPSEKCLILLSSIMGYIDSEGAALFTPTPGMHPTFRDAVLAKFEAHRLVFGHIEDAATAAMCIATQPSINGRSIAIVPREISTSGYLDLNLDDFEDTSVCGKRQKAASSVDYPGVNKY</sequence>
<evidence type="ECO:0000313" key="4">
    <source>
        <dbReference type="Proteomes" id="UP000254866"/>
    </source>
</evidence>
<dbReference type="EMBL" id="NPIC01000018">
    <property type="protein sequence ID" value="RDL29816.1"/>
    <property type="molecule type" value="Genomic_DNA"/>
</dbReference>
<evidence type="ECO:0008006" key="5">
    <source>
        <dbReference type="Google" id="ProtNLM"/>
    </source>
</evidence>
<organism evidence="3 4">
    <name type="scientific">Venustampulla echinocandica</name>
    <dbReference type="NCBI Taxonomy" id="2656787"/>
    <lineage>
        <taxon>Eukaryota</taxon>
        <taxon>Fungi</taxon>
        <taxon>Dikarya</taxon>
        <taxon>Ascomycota</taxon>
        <taxon>Pezizomycotina</taxon>
        <taxon>Leotiomycetes</taxon>
        <taxon>Helotiales</taxon>
        <taxon>Pleuroascaceae</taxon>
        <taxon>Venustampulla</taxon>
    </lineage>
</organism>
<dbReference type="Gene3D" id="3.40.50.720">
    <property type="entry name" value="NAD(P)-binding Rossmann-like Domain"/>
    <property type="match status" value="1"/>
</dbReference>
<dbReference type="InterPro" id="IPR036291">
    <property type="entry name" value="NAD(P)-bd_dom_sf"/>
</dbReference>
<accession>A0A370T8R5</accession>